<keyword evidence="8" id="KW-1185">Reference proteome</keyword>
<feature type="compositionally biased region" description="Basic and acidic residues" evidence="5">
    <location>
        <begin position="287"/>
        <end position="302"/>
    </location>
</feature>
<dbReference type="EMBL" id="JAAMPI010001442">
    <property type="protein sequence ID" value="KAF4625186.1"/>
    <property type="molecule type" value="Genomic_DNA"/>
</dbReference>
<dbReference type="InterPro" id="IPR051756">
    <property type="entry name" value="Centrosomal_MT-associated"/>
</dbReference>
<evidence type="ECO:0000259" key="6">
    <source>
        <dbReference type="Pfam" id="PF06657"/>
    </source>
</evidence>
<dbReference type="GO" id="GO:0005815">
    <property type="term" value="C:microtubule organizing center"/>
    <property type="evidence" value="ECO:0007669"/>
    <property type="project" value="UniProtKB-SubCell"/>
</dbReference>
<dbReference type="OrthoDB" id="76453at2759"/>
<feature type="region of interest" description="Disordered" evidence="5">
    <location>
        <begin position="752"/>
        <end position="776"/>
    </location>
</feature>
<feature type="compositionally biased region" description="Basic and acidic residues" evidence="5">
    <location>
        <begin position="652"/>
        <end position="664"/>
    </location>
</feature>
<evidence type="ECO:0000256" key="3">
    <source>
        <dbReference type="ARBA" id="ARBA00023212"/>
    </source>
</evidence>
<feature type="region of interest" description="Disordered" evidence="5">
    <location>
        <begin position="831"/>
        <end position="930"/>
    </location>
</feature>
<keyword evidence="2" id="KW-0963">Cytoplasm</keyword>
<comment type="subcellular location">
    <subcellularLocation>
        <location evidence="1">Cytoplasm</location>
        <location evidence="1">Cytoskeleton</location>
        <location evidence="1">Microtubule organizing center</location>
    </subcellularLocation>
</comment>
<keyword evidence="3" id="KW-0206">Cytoskeleton</keyword>
<evidence type="ECO:0000313" key="7">
    <source>
        <dbReference type="EMBL" id="KAF4625186.1"/>
    </source>
</evidence>
<organism evidence="7 8">
    <name type="scientific">Cudoniella acicularis</name>
    <dbReference type="NCBI Taxonomy" id="354080"/>
    <lineage>
        <taxon>Eukaryota</taxon>
        <taxon>Fungi</taxon>
        <taxon>Dikarya</taxon>
        <taxon>Ascomycota</taxon>
        <taxon>Pezizomycotina</taxon>
        <taxon>Leotiomycetes</taxon>
        <taxon>Helotiales</taxon>
        <taxon>Tricladiaceae</taxon>
        <taxon>Cudoniella</taxon>
    </lineage>
</organism>
<evidence type="ECO:0000256" key="1">
    <source>
        <dbReference type="ARBA" id="ARBA00004267"/>
    </source>
</evidence>
<feature type="domain" description="Cep57 centrosome microtubule-binding" evidence="6">
    <location>
        <begin position="1045"/>
        <end position="1121"/>
    </location>
</feature>
<feature type="region of interest" description="Disordered" evidence="5">
    <location>
        <begin position="1015"/>
        <end position="1052"/>
    </location>
</feature>
<protein>
    <recommendedName>
        <fullName evidence="6">Cep57 centrosome microtubule-binding domain-containing protein</fullName>
    </recommendedName>
</protein>
<feature type="compositionally biased region" description="Polar residues" evidence="5">
    <location>
        <begin position="317"/>
        <end position="347"/>
    </location>
</feature>
<dbReference type="InterPro" id="IPR024957">
    <property type="entry name" value="Cep57_MT-bd_dom"/>
</dbReference>
<dbReference type="PANTHER" id="PTHR19336:SF9">
    <property type="entry name" value="SPINDLE POLE BODY PROTEIN PPC89"/>
    <property type="match status" value="1"/>
</dbReference>
<sequence length="1144" mass="128665">MPFNNSFSAASSTGSNHGTVSLDSTLTLTEEIFQSTDIMSYEELSQKLPELRDTAKKFNRWQPRRPQQELVINTSALAKAFPNFSDGGDTDTFSVEVGRAPTRQKQQTKPRVEAFGPIRSPIVTVNGYKLTDGYSPTSILQDAAINGAQKAPSAHSKVSRYTAKAYPRNAPLNNDDNHHDELNEYDIPSNHITTSHIIKNKENLPHSAQKAVSYDIRNNHITTSHINKEQKERFPPSAQKAAISAPYASYDIRSNHIDEEHEKNLPPSAQKSVNDAPYVSYASRTTSGERKSRAELQPHVADDSDGSFLGADRPPTITLQPKNTRFSNGQARSQQRAPISSNVSSKRQPFEEETPCRPQQLKTQHRPQKSAQSNNREQTTTSTTPNPTQFSFFIPPAGAQFGSDSTTYTNSAPVFTHDNNVPQVKDKKAIFHKAEFGPVDEIVVPDEEEDIYELIEILKSRVSRVEAENSDYKNNVKDLTQDNQQLELEKKALEEQINDALRLTAEGNGGNMEQPAMKPVEFRRVSQHQGEKLKESTAAKDELKKQLEEAYSYVDKLQADIQNFKSDVEQHDDLQQEIDTLETKKREITSSWKEQESTLRARIHRQGNAIAAMRNIANRMYDATRDLVPSTAMGQEKSPSFHSIKKNKHRSEKASVRQESKSPDIARKAAEQAQKLMNEMNEIHDNLHFTNDESRRGTEAVDDAKVANYPAIQRPQSRRFKEFEHKMNTNRHIIENQQNYESALEHDLSLDDDTTNGTVIHNDVGRKPSDGTQASSNFSSMLGTGFLPTMRNHADALEGMKSQQSTQLVAFKPTVHRDIVQDEIIQDDTVQSNTVHTIQSIQSSRASPHGKDDKLKQVQTPEPSFQDDTVQTVRTVQTIQSSHPSVQDDTVQTVRTVQSGRSSRRSVKDDTAQTVQSTRSSRPSAKENTVRTVQSVRSSRAASVQTITRHEIEADDMTSAFIIPDIEIGNRKNGKERPSLSTQAREILHEVCLHNHNSDNCTICYRILSAGDKASSRNTGHAPYVRKPIPVSDRMPEPEPYEDEPTFRPATDPGLALATVIQSLKDEITHLKMKNTEIQEAYDKFDVSLGRRQRKVMEKSMEELRRTIGLKSDQLYDLYDVLEGQKMAGQEMRSEDGDVFNGFD</sequence>
<feature type="region of interest" description="Disordered" evidence="5">
    <location>
        <begin position="1"/>
        <end position="20"/>
    </location>
</feature>
<proteinExistence type="predicted"/>
<feature type="compositionally biased region" description="Polar residues" evidence="5">
    <location>
        <begin position="912"/>
        <end position="923"/>
    </location>
</feature>
<dbReference type="Proteomes" id="UP000566819">
    <property type="component" value="Unassembled WGS sequence"/>
</dbReference>
<feature type="coiled-coil region" evidence="4">
    <location>
        <begin position="455"/>
        <end position="506"/>
    </location>
</feature>
<feature type="region of interest" description="Disordered" evidence="5">
    <location>
        <begin position="283"/>
        <end position="391"/>
    </location>
</feature>
<feature type="coiled-coil region" evidence="4">
    <location>
        <begin position="540"/>
        <end position="591"/>
    </location>
</feature>
<name>A0A8H4R9D8_9HELO</name>
<dbReference type="PANTHER" id="PTHR19336">
    <property type="entry name" value="UNCHARACTERIZED DUF1167"/>
    <property type="match status" value="1"/>
</dbReference>
<evidence type="ECO:0000313" key="8">
    <source>
        <dbReference type="Proteomes" id="UP000566819"/>
    </source>
</evidence>
<evidence type="ECO:0000256" key="4">
    <source>
        <dbReference type="SAM" id="Coils"/>
    </source>
</evidence>
<evidence type="ECO:0000256" key="5">
    <source>
        <dbReference type="SAM" id="MobiDB-lite"/>
    </source>
</evidence>
<feature type="compositionally biased region" description="Polar residues" evidence="5">
    <location>
        <begin position="831"/>
        <end position="846"/>
    </location>
</feature>
<comment type="caution">
    <text evidence="7">The sequence shown here is derived from an EMBL/GenBank/DDBJ whole genome shotgun (WGS) entry which is preliminary data.</text>
</comment>
<feature type="compositionally biased region" description="Low complexity" evidence="5">
    <location>
        <begin position="372"/>
        <end position="391"/>
    </location>
</feature>
<feature type="region of interest" description="Disordered" evidence="5">
    <location>
        <begin position="631"/>
        <end position="664"/>
    </location>
</feature>
<evidence type="ECO:0000256" key="2">
    <source>
        <dbReference type="ARBA" id="ARBA00022490"/>
    </source>
</evidence>
<feature type="coiled-coil region" evidence="4">
    <location>
        <begin position="666"/>
        <end position="693"/>
    </location>
</feature>
<accession>A0A8H4R9D8</accession>
<keyword evidence="4" id="KW-0175">Coiled coil</keyword>
<feature type="compositionally biased region" description="Low complexity" evidence="5">
    <location>
        <begin position="866"/>
        <end position="880"/>
    </location>
</feature>
<reference evidence="7 8" key="1">
    <citation type="submission" date="2020-03" db="EMBL/GenBank/DDBJ databases">
        <title>Draft Genome Sequence of Cudoniella acicularis.</title>
        <authorList>
            <person name="Buettner E."/>
            <person name="Kellner H."/>
        </authorList>
    </citation>
    <scope>NUCLEOTIDE SEQUENCE [LARGE SCALE GENOMIC DNA]</scope>
    <source>
        <strain evidence="7 8">DSM 108380</strain>
    </source>
</reference>
<dbReference type="AlphaFoldDB" id="A0A8H4R9D8"/>
<dbReference type="Pfam" id="PF06657">
    <property type="entry name" value="Cep57_MT_bd"/>
    <property type="match status" value="1"/>
</dbReference>
<feature type="compositionally biased region" description="Low complexity" evidence="5">
    <location>
        <begin position="887"/>
        <end position="898"/>
    </location>
</feature>
<gene>
    <name evidence="7" type="ORF">G7Y89_g12981</name>
</gene>
<dbReference type="GO" id="GO:0008017">
    <property type="term" value="F:microtubule binding"/>
    <property type="evidence" value="ECO:0007669"/>
    <property type="project" value="InterPro"/>
</dbReference>